<evidence type="ECO:0000313" key="2">
    <source>
        <dbReference type="Proteomes" id="UP000639010"/>
    </source>
</evidence>
<dbReference type="Proteomes" id="UP000639010">
    <property type="component" value="Unassembled WGS sequence"/>
</dbReference>
<evidence type="ECO:0000313" key="1">
    <source>
        <dbReference type="EMBL" id="MBE1427336.1"/>
    </source>
</evidence>
<organism evidence="1 2">
    <name type="scientific">Desulfomicrobium macestii</name>
    <dbReference type="NCBI Taxonomy" id="90731"/>
    <lineage>
        <taxon>Bacteria</taxon>
        <taxon>Pseudomonadati</taxon>
        <taxon>Thermodesulfobacteriota</taxon>
        <taxon>Desulfovibrionia</taxon>
        <taxon>Desulfovibrionales</taxon>
        <taxon>Desulfomicrobiaceae</taxon>
        <taxon>Desulfomicrobium</taxon>
    </lineage>
</organism>
<name>A0ABR9H9C5_9BACT</name>
<dbReference type="EMBL" id="JADBGG010000060">
    <property type="protein sequence ID" value="MBE1427336.1"/>
    <property type="molecule type" value="Genomic_DNA"/>
</dbReference>
<gene>
    <name evidence="1" type="ORF">H4684_004029</name>
</gene>
<accession>A0ABR9H9C5</accession>
<keyword evidence="2" id="KW-1185">Reference proteome</keyword>
<dbReference type="RefSeq" id="WP_192625082.1">
    <property type="nucleotide sequence ID" value="NZ_JADBGG010000060.1"/>
</dbReference>
<reference evidence="1 2" key="1">
    <citation type="submission" date="2020-10" db="EMBL/GenBank/DDBJ databases">
        <title>Genomic Encyclopedia of Type Strains, Phase IV (KMG-IV): sequencing the most valuable type-strain genomes for metagenomic binning, comparative biology and taxonomic classification.</title>
        <authorList>
            <person name="Goeker M."/>
        </authorList>
    </citation>
    <scope>NUCLEOTIDE SEQUENCE [LARGE SCALE GENOMIC DNA]</scope>
    <source>
        <strain evidence="1 2">DSM 4194</strain>
    </source>
</reference>
<dbReference type="NCBIfam" id="NF047593">
    <property type="entry name" value="IS66_ISAeme5_TnpA"/>
    <property type="match status" value="1"/>
</dbReference>
<evidence type="ECO:0008006" key="3">
    <source>
        <dbReference type="Google" id="ProtNLM"/>
    </source>
</evidence>
<protein>
    <recommendedName>
        <fullName evidence="3">Transposase</fullName>
    </recommendedName>
</protein>
<comment type="caution">
    <text evidence="1">The sequence shown here is derived from an EMBL/GenBank/DDBJ whole genome shotgun (WGS) entry which is preliminary data.</text>
</comment>
<proteinExistence type="predicted"/>
<sequence>MKSRIRQNRAARWLAHVEQWRQSGMSKAAYCTAHGLDFSSFRYWLRKSRSATVDVPALPPAIVPLPFTLAAKAPSIGLLVGNRYALDVPADFDEGTLTRLLSVLEPRC</sequence>